<keyword evidence="2" id="KW-1185">Reference proteome</keyword>
<sequence>MESLLDNVRALTKELALQETIEKMFIPNSYRELIERYAHWNEDIGEWELKCVAYTGNNMIKTEPHDTVAVKTE</sequence>
<feature type="non-terminal residue" evidence="1">
    <location>
        <position position="73"/>
    </location>
</feature>
<dbReference type="AlphaFoldDB" id="A0A6H5GU28"/>
<reference evidence="1 2" key="1">
    <citation type="submission" date="2020-02" db="EMBL/GenBank/DDBJ databases">
        <authorList>
            <person name="Ferguson B K."/>
        </authorList>
    </citation>
    <scope>NUCLEOTIDE SEQUENCE [LARGE SCALE GENOMIC DNA]</scope>
</reference>
<organism evidence="1 2">
    <name type="scientific">Nesidiocoris tenuis</name>
    <dbReference type="NCBI Taxonomy" id="355587"/>
    <lineage>
        <taxon>Eukaryota</taxon>
        <taxon>Metazoa</taxon>
        <taxon>Ecdysozoa</taxon>
        <taxon>Arthropoda</taxon>
        <taxon>Hexapoda</taxon>
        <taxon>Insecta</taxon>
        <taxon>Pterygota</taxon>
        <taxon>Neoptera</taxon>
        <taxon>Paraneoptera</taxon>
        <taxon>Hemiptera</taxon>
        <taxon>Heteroptera</taxon>
        <taxon>Panheteroptera</taxon>
        <taxon>Cimicomorpha</taxon>
        <taxon>Miridae</taxon>
        <taxon>Dicyphina</taxon>
        <taxon>Nesidiocoris</taxon>
    </lineage>
</organism>
<name>A0A6H5GU28_9HEMI</name>
<dbReference type="EMBL" id="CADCXU010019832">
    <property type="protein sequence ID" value="CAB0007935.1"/>
    <property type="molecule type" value="Genomic_DNA"/>
</dbReference>
<protein>
    <submittedName>
        <fullName evidence="1">Uncharacterized protein</fullName>
    </submittedName>
</protein>
<proteinExistence type="predicted"/>
<evidence type="ECO:0000313" key="2">
    <source>
        <dbReference type="Proteomes" id="UP000479000"/>
    </source>
</evidence>
<evidence type="ECO:0000313" key="1">
    <source>
        <dbReference type="EMBL" id="CAB0007935.1"/>
    </source>
</evidence>
<dbReference type="Proteomes" id="UP000479000">
    <property type="component" value="Unassembled WGS sequence"/>
</dbReference>
<accession>A0A6H5GU28</accession>
<dbReference type="OrthoDB" id="3176171at2759"/>
<gene>
    <name evidence="1" type="ORF">NTEN_LOCUS13181</name>
</gene>